<feature type="region of interest" description="Disordered" evidence="5">
    <location>
        <begin position="127"/>
        <end position="173"/>
    </location>
</feature>
<evidence type="ECO:0000313" key="7">
    <source>
        <dbReference type="EMBL" id="MBX0322695.1"/>
    </source>
</evidence>
<accession>A0AAW4PQ87</accession>
<dbReference type="GO" id="GO:0005524">
    <property type="term" value="F:ATP binding"/>
    <property type="evidence" value="ECO:0007669"/>
    <property type="project" value="UniProtKB-KW"/>
</dbReference>
<reference evidence="7 8" key="1">
    <citation type="submission" date="2021-06" db="EMBL/GenBank/DDBJ databases">
        <title>Halomicroarcula sp. a new haloarchaeum isolated from saline soil.</title>
        <authorList>
            <person name="Duran-Viseras A."/>
            <person name="Sanchez-Porro C."/>
            <person name="Ventosa A."/>
        </authorList>
    </citation>
    <scope>NUCLEOTIDE SEQUENCE [LARGE SCALE GENOMIC DNA]</scope>
    <source>
        <strain evidence="7 8">F13</strain>
    </source>
</reference>
<organism evidence="7 8">
    <name type="scientific">Haloarcula rubra</name>
    <dbReference type="NCBI Taxonomy" id="2487747"/>
    <lineage>
        <taxon>Archaea</taxon>
        <taxon>Methanobacteriati</taxon>
        <taxon>Methanobacteriota</taxon>
        <taxon>Stenosarchaea group</taxon>
        <taxon>Halobacteria</taxon>
        <taxon>Halobacteriales</taxon>
        <taxon>Haloarculaceae</taxon>
        <taxon>Haloarcula</taxon>
    </lineage>
</organism>
<keyword evidence="1" id="KW-0808">Transferase</keyword>
<comment type="caution">
    <text evidence="7">The sequence shown here is derived from an EMBL/GenBank/DDBJ whole genome shotgun (WGS) entry which is preliminary data.</text>
</comment>
<keyword evidence="8" id="KW-1185">Reference proteome</keyword>
<sequence>MSTGAQSGAGDGERLLAVFGRPLFAALDGDAPREAACALCLLADADESLSRPLATRLLDHLADADDRRPFLRTLATLAADHGDAVETALADAGATRRLRTAVEATEGWSFAQRADGGSVTEAVRQVVETDDTRDPGPGVAQRGGTDDGPAADPDRAAEREHRGDPAAVDRRDRLARAEQSRAFRAISLFGEFDDLTVVEPEQAVRYGSVLRTRATLDGEERGVALRLFDLPDEADARTEFAASVAESLARWDGVADHDGLVTVHDWGDHPRPWVATPYLDGSLADRGRPSAERALREIAHLAGALATCHRNGLVHGGIDPEAVVYPTSSLEGLPAPRLDNVGLMDAVRAHFEPSSYLDPRYAAPEYFSREYGSIDAATDVYALGTVCYRLLTGHPPFAGDYDEIRRGVLEERPPAPTEVNPRLPDAVDDVVAKATAKDKLTRYETAAAVRRDCWRLVQTLG</sequence>
<feature type="compositionally biased region" description="Basic and acidic residues" evidence="5">
    <location>
        <begin position="152"/>
        <end position="173"/>
    </location>
</feature>
<evidence type="ECO:0000256" key="2">
    <source>
        <dbReference type="ARBA" id="ARBA00022741"/>
    </source>
</evidence>
<dbReference type="InterPro" id="IPR000719">
    <property type="entry name" value="Prot_kinase_dom"/>
</dbReference>
<evidence type="ECO:0000256" key="5">
    <source>
        <dbReference type="SAM" id="MobiDB-lite"/>
    </source>
</evidence>
<dbReference type="EMBL" id="RKLR01000002">
    <property type="protein sequence ID" value="MBX0322695.1"/>
    <property type="molecule type" value="Genomic_DNA"/>
</dbReference>
<keyword evidence="3 7" id="KW-0418">Kinase</keyword>
<dbReference type="RefSeq" id="WP_220617682.1">
    <property type="nucleotide sequence ID" value="NZ_RKLR01000002.1"/>
</dbReference>
<dbReference type="Gene3D" id="1.10.510.10">
    <property type="entry name" value="Transferase(Phosphotransferase) domain 1"/>
    <property type="match status" value="1"/>
</dbReference>
<evidence type="ECO:0000256" key="3">
    <source>
        <dbReference type="ARBA" id="ARBA00022777"/>
    </source>
</evidence>
<dbReference type="Proteomes" id="UP001430377">
    <property type="component" value="Unassembled WGS sequence"/>
</dbReference>
<name>A0AAW4PQ87_9EURY</name>
<dbReference type="PANTHER" id="PTHR43289:SF6">
    <property type="entry name" value="SERINE_THREONINE-PROTEIN KINASE NEKL-3"/>
    <property type="match status" value="1"/>
</dbReference>
<keyword evidence="7" id="KW-0723">Serine/threonine-protein kinase</keyword>
<keyword evidence="2" id="KW-0547">Nucleotide-binding</keyword>
<protein>
    <submittedName>
        <fullName evidence="7">Serine/threonine protein kinase</fullName>
    </submittedName>
</protein>
<proteinExistence type="predicted"/>
<dbReference type="PANTHER" id="PTHR43289">
    <property type="entry name" value="MITOGEN-ACTIVATED PROTEIN KINASE KINASE KINASE 20-RELATED"/>
    <property type="match status" value="1"/>
</dbReference>
<evidence type="ECO:0000256" key="4">
    <source>
        <dbReference type="ARBA" id="ARBA00022840"/>
    </source>
</evidence>
<dbReference type="Pfam" id="PF00069">
    <property type="entry name" value="Pkinase"/>
    <property type="match status" value="1"/>
</dbReference>
<feature type="domain" description="Protein kinase" evidence="6">
    <location>
        <begin position="195"/>
        <end position="455"/>
    </location>
</feature>
<dbReference type="GO" id="GO:0004674">
    <property type="term" value="F:protein serine/threonine kinase activity"/>
    <property type="evidence" value="ECO:0007669"/>
    <property type="project" value="UniProtKB-KW"/>
</dbReference>
<dbReference type="SUPFAM" id="SSF56112">
    <property type="entry name" value="Protein kinase-like (PK-like)"/>
    <property type="match status" value="1"/>
</dbReference>
<evidence type="ECO:0000259" key="6">
    <source>
        <dbReference type="PROSITE" id="PS50011"/>
    </source>
</evidence>
<gene>
    <name evidence="7" type="ORF">EGH21_06590</name>
</gene>
<evidence type="ECO:0000313" key="8">
    <source>
        <dbReference type="Proteomes" id="UP001430377"/>
    </source>
</evidence>
<keyword evidence="4" id="KW-0067">ATP-binding</keyword>
<dbReference type="AlphaFoldDB" id="A0AAW4PQ87"/>
<dbReference type="InterPro" id="IPR011009">
    <property type="entry name" value="Kinase-like_dom_sf"/>
</dbReference>
<evidence type="ECO:0000256" key="1">
    <source>
        <dbReference type="ARBA" id="ARBA00022679"/>
    </source>
</evidence>
<dbReference type="PROSITE" id="PS50011">
    <property type="entry name" value="PROTEIN_KINASE_DOM"/>
    <property type="match status" value="1"/>
</dbReference>
<dbReference type="SMART" id="SM00220">
    <property type="entry name" value="S_TKc"/>
    <property type="match status" value="1"/>
</dbReference>